<dbReference type="GO" id="GO:0005829">
    <property type="term" value="C:cytosol"/>
    <property type="evidence" value="ECO:0000318"/>
    <property type="project" value="GO_Central"/>
</dbReference>
<accession>F0ZD53</accession>
<feature type="domain" description="ABM" evidence="1">
    <location>
        <begin position="4"/>
        <end position="92"/>
    </location>
</feature>
<dbReference type="InterPro" id="IPR007138">
    <property type="entry name" value="ABM_dom"/>
</dbReference>
<dbReference type="OrthoDB" id="10011777at2759"/>
<dbReference type="PROSITE" id="PS51725">
    <property type="entry name" value="ABM"/>
    <property type="match status" value="1"/>
</dbReference>
<dbReference type="EMBL" id="GL870983">
    <property type="protein sequence ID" value="EGC38144.1"/>
    <property type="molecule type" value="Genomic_DNA"/>
</dbReference>
<dbReference type="Gene3D" id="3.30.70.100">
    <property type="match status" value="1"/>
</dbReference>
<dbReference type="PANTHER" id="PTHR33336">
    <property type="entry name" value="QUINOL MONOOXYGENASE YGIN-RELATED"/>
    <property type="match status" value="1"/>
</dbReference>
<protein>
    <recommendedName>
        <fullName evidence="1">ABM domain-containing protein</fullName>
    </recommendedName>
</protein>
<organism evidence="2 3">
    <name type="scientific">Dictyostelium purpureum</name>
    <name type="common">Slime mold</name>
    <dbReference type="NCBI Taxonomy" id="5786"/>
    <lineage>
        <taxon>Eukaryota</taxon>
        <taxon>Amoebozoa</taxon>
        <taxon>Evosea</taxon>
        <taxon>Eumycetozoa</taxon>
        <taxon>Dictyostelia</taxon>
        <taxon>Dictyosteliales</taxon>
        <taxon>Dictyosteliaceae</taxon>
        <taxon>Dictyostelium</taxon>
    </lineage>
</organism>
<dbReference type="InterPro" id="IPR011008">
    <property type="entry name" value="Dimeric_a/b-barrel"/>
</dbReference>
<proteinExistence type="predicted"/>
<evidence type="ECO:0000259" key="1">
    <source>
        <dbReference type="PROSITE" id="PS51725"/>
    </source>
</evidence>
<dbReference type="RefSeq" id="XP_003285358.1">
    <property type="nucleotide sequence ID" value="XM_003285310.1"/>
</dbReference>
<sequence length="96" mass="11385">MSQINIIATVVIKSNFVEEFEKFAQNLVHNSRKEEGCISYTLNKDSEIPNKYYFVEEWKSMDAIEFHKNTTHFIEYINYSQDKNESLNITLMKPII</sequence>
<dbReference type="InterPro" id="IPR050744">
    <property type="entry name" value="AI-2_Isomerase_LsrG"/>
</dbReference>
<dbReference type="GO" id="GO:0016491">
    <property type="term" value="F:oxidoreductase activity"/>
    <property type="evidence" value="ECO:0000318"/>
    <property type="project" value="GO_Central"/>
</dbReference>
<name>F0ZD53_DICPU</name>
<dbReference type="Pfam" id="PF03992">
    <property type="entry name" value="ABM"/>
    <property type="match status" value="1"/>
</dbReference>
<dbReference type="VEuPathDB" id="AmoebaDB:DICPUDRAFT_29180"/>
<dbReference type="KEGG" id="dpp:DICPUDRAFT_29180"/>
<dbReference type="eggNOG" id="ENOG502RHM6">
    <property type="taxonomic scope" value="Eukaryota"/>
</dbReference>
<gene>
    <name evidence="2" type="ORF">DICPUDRAFT_29180</name>
</gene>
<dbReference type="SUPFAM" id="SSF54909">
    <property type="entry name" value="Dimeric alpha+beta barrel"/>
    <property type="match status" value="1"/>
</dbReference>
<reference evidence="3" key="1">
    <citation type="journal article" date="2011" name="Genome Biol.">
        <title>Comparative genomics of the social amoebae Dictyostelium discoideum and Dictyostelium purpureum.</title>
        <authorList>
            <consortium name="US DOE Joint Genome Institute (JGI-PGF)"/>
            <person name="Sucgang R."/>
            <person name="Kuo A."/>
            <person name="Tian X."/>
            <person name="Salerno W."/>
            <person name="Parikh A."/>
            <person name="Feasley C.L."/>
            <person name="Dalin E."/>
            <person name="Tu H."/>
            <person name="Huang E."/>
            <person name="Barry K."/>
            <person name="Lindquist E."/>
            <person name="Shapiro H."/>
            <person name="Bruce D."/>
            <person name="Schmutz J."/>
            <person name="Salamov A."/>
            <person name="Fey P."/>
            <person name="Gaudet P."/>
            <person name="Anjard C."/>
            <person name="Babu M.M."/>
            <person name="Basu S."/>
            <person name="Bushmanova Y."/>
            <person name="van der Wel H."/>
            <person name="Katoh-Kurasawa M."/>
            <person name="Dinh C."/>
            <person name="Coutinho P.M."/>
            <person name="Saito T."/>
            <person name="Elias M."/>
            <person name="Schaap P."/>
            <person name="Kay R.R."/>
            <person name="Henrissat B."/>
            <person name="Eichinger L."/>
            <person name="Rivero F."/>
            <person name="Putnam N.H."/>
            <person name="West C.M."/>
            <person name="Loomis W.F."/>
            <person name="Chisholm R.L."/>
            <person name="Shaulsky G."/>
            <person name="Strassmann J.E."/>
            <person name="Queller D.C."/>
            <person name="Kuspa A."/>
            <person name="Grigoriev I.V."/>
        </authorList>
    </citation>
    <scope>NUCLEOTIDE SEQUENCE [LARGE SCALE GENOMIC DNA]</scope>
    <source>
        <strain evidence="3">QSDP1</strain>
    </source>
</reference>
<evidence type="ECO:0000313" key="3">
    <source>
        <dbReference type="Proteomes" id="UP000001064"/>
    </source>
</evidence>
<dbReference type="Proteomes" id="UP000001064">
    <property type="component" value="Unassembled WGS sequence"/>
</dbReference>
<keyword evidence="3" id="KW-1185">Reference proteome</keyword>
<dbReference type="InParanoid" id="F0ZD53"/>
<dbReference type="GeneID" id="10502726"/>
<evidence type="ECO:0000313" key="2">
    <source>
        <dbReference type="EMBL" id="EGC38144.1"/>
    </source>
</evidence>
<dbReference type="OMA" id="IASCKPE"/>
<dbReference type="PANTHER" id="PTHR33336:SF3">
    <property type="entry name" value="ABM DOMAIN-CONTAINING PROTEIN"/>
    <property type="match status" value="1"/>
</dbReference>
<dbReference type="AlphaFoldDB" id="F0ZD53"/>